<feature type="region of interest" description="Disordered" evidence="1">
    <location>
        <begin position="94"/>
        <end position="462"/>
    </location>
</feature>
<feature type="compositionally biased region" description="Low complexity" evidence="1">
    <location>
        <begin position="232"/>
        <end position="244"/>
    </location>
</feature>
<feature type="compositionally biased region" description="Polar residues" evidence="1">
    <location>
        <begin position="176"/>
        <end position="211"/>
    </location>
</feature>
<comment type="caution">
    <text evidence="2">The sequence shown here is derived from an EMBL/GenBank/DDBJ whole genome shotgun (WGS) entry which is preliminary data.</text>
</comment>
<feature type="compositionally biased region" description="Basic and acidic residues" evidence="1">
    <location>
        <begin position="260"/>
        <end position="292"/>
    </location>
</feature>
<organism evidence="2 3">
    <name type="scientific">Penicillium desertorum</name>
    <dbReference type="NCBI Taxonomy" id="1303715"/>
    <lineage>
        <taxon>Eukaryota</taxon>
        <taxon>Fungi</taxon>
        <taxon>Dikarya</taxon>
        <taxon>Ascomycota</taxon>
        <taxon>Pezizomycotina</taxon>
        <taxon>Eurotiomycetes</taxon>
        <taxon>Eurotiomycetidae</taxon>
        <taxon>Eurotiales</taxon>
        <taxon>Aspergillaceae</taxon>
        <taxon>Penicillium</taxon>
    </lineage>
</organism>
<sequence length="462" mass="53058">MQDNILVAVLLSVTFISPAFAWLFYLWYRSHVAQMHQEGQIFNRRNRDRAQANYEPANGAQNPIFGPYFTPRGWVRPKTRALSHVLRPPQYVHTRQPVFTGNPNSDQHFQGPNQVSSRSPQRANQQPNPLSKRQQRKQRALQNKQRQQQQSHNEQLSKQNRQNQRKQKFKNQGQNSQKSHNAHSPNPQGAQNEQYHQWGNAEGQNDQTSNHGGDGWGNDAGPQDNQQCAGQNENNDGWGGNFNDDQGRLRNGGSCSPRLGSRDIHNSPREKSSQWGNQHDDDHRRSDGRRGSNEQQQQHHGWSNNRPASPDQASRSEAAFGGSWGQSDHGRQETSYPRSNHSSEGHNRYSGRGDDDTKSYKKRKGSRYGSQERKSRGRPSPSRDWGNKSPNRSEEAHRSGGSPTRGQDSNVHRGKKKKKERWEIELEENARRGRSRSPSRERSVAAWDNRSQRSNWKETQEW</sequence>
<gene>
    <name evidence="2" type="ORF">N7530_001038</name>
</gene>
<reference evidence="2" key="2">
    <citation type="journal article" date="2023" name="IMA Fungus">
        <title>Comparative genomic study of the Penicillium genus elucidates a diverse pangenome and 15 lateral gene transfer events.</title>
        <authorList>
            <person name="Petersen C."/>
            <person name="Sorensen T."/>
            <person name="Nielsen M.R."/>
            <person name="Sondergaard T.E."/>
            <person name="Sorensen J.L."/>
            <person name="Fitzpatrick D.A."/>
            <person name="Frisvad J.C."/>
            <person name="Nielsen K.L."/>
        </authorList>
    </citation>
    <scope>NUCLEOTIDE SEQUENCE</scope>
    <source>
        <strain evidence="2">IBT 17660</strain>
    </source>
</reference>
<dbReference type="OrthoDB" id="4362457at2759"/>
<evidence type="ECO:0000313" key="2">
    <source>
        <dbReference type="EMBL" id="KAJ5486738.1"/>
    </source>
</evidence>
<dbReference type="EMBL" id="JAPWDO010000001">
    <property type="protein sequence ID" value="KAJ5486738.1"/>
    <property type="molecule type" value="Genomic_DNA"/>
</dbReference>
<reference evidence="2" key="1">
    <citation type="submission" date="2022-12" db="EMBL/GenBank/DDBJ databases">
        <authorList>
            <person name="Petersen C."/>
        </authorList>
    </citation>
    <scope>NUCLEOTIDE SEQUENCE</scope>
    <source>
        <strain evidence="2">IBT 17660</strain>
    </source>
</reference>
<keyword evidence="3" id="KW-1185">Reference proteome</keyword>
<name>A0A9W9X944_9EURO</name>
<feature type="compositionally biased region" description="Basic and acidic residues" evidence="1">
    <location>
        <begin position="420"/>
        <end position="431"/>
    </location>
</feature>
<proteinExistence type="predicted"/>
<dbReference type="AlphaFoldDB" id="A0A9W9X944"/>
<dbReference type="Proteomes" id="UP001147760">
    <property type="component" value="Unassembled WGS sequence"/>
</dbReference>
<feature type="compositionally biased region" description="Polar residues" evidence="1">
    <location>
        <begin position="97"/>
        <end position="129"/>
    </location>
</feature>
<accession>A0A9W9X944</accession>
<feature type="compositionally biased region" description="Low complexity" evidence="1">
    <location>
        <begin position="140"/>
        <end position="162"/>
    </location>
</feature>
<protein>
    <submittedName>
        <fullName evidence="2">Uncharacterized protein</fullName>
    </submittedName>
</protein>
<feature type="compositionally biased region" description="Polar residues" evidence="1">
    <location>
        <begin position="293"/>
        <end position="315"/>
    </location>
</feature>
<evidence type="ECO:0000256" key="1">
    <source>
        <dbReference type="SAM" id="MobiDB-lite"/>
    </source>
</evidence>
<evidence type="ECO:0000313" key="3">
    <source>
        <dbReference type="Proteomes" id="UP001147760"/>
    </source>
</evidence>
<feature type="compositionally biased region" description="Basic and acidic residues" evidence="1">
    <location>
        <begin position="341"/>
        <end position="359"/>
    </location>
</feature>